<feature type="transmembrane region" description="Helical" evidence="1">
    <location>
        <begin position="114"/>
        <end position="135"/>
    </location>
</feature>
<dbReference type="Proteomes" id="UP000663855">
    <property type="component" value="Unassembled WGS sequence"/>
</dbReference>
<keyword evidence="1" id="KW-0472">Membrane</keyword>
<dbReference type="EMBL" id="CAJOBJ010135081">
    <property type="protein sequence ID" value="CAF4738554.1"/>
    <property type="molecule type" value="Genomic_DNA"/>
</dbReference>
<accession>A0A815K383</accession>
<dbReference type="EMBL" id="CAJOBI010149304">
    <property type="protein sequence ID" value="CAF4804097.1"/>
    <property type="molecule type" value="Genomic_DNA"/>
</dbReference>
<evidence type="ECO:0000313" key="5">
    <source>
        <dbReference type="EMBL" id="CAF4804097.1"/>
    </source>
</evidence>
<dbReference type="EMBL" id="CAJNOV010010118">
    <property type="protein sequence ID" value="CAF1390230.1"/>
    <property type="molecule type" value="Genomic_DNA"/>
</dbReference>
<gene>
    <name evidence="3" type="ORF">BYL167_LOCUS30529</name>
    <name evidence="2" type="ORF">CJN711_LOCUS21407</name>
    <name evidence="4" type="ORF">GIL414_LOCUS44614</name>
    <name evidence="5" type="ORF">SMN809_LOCUS47304</name>
</gene>
<evidence type="ECO:0000313" key="2">
    <source>
        <dbReference type="EMBL" id="CAF1390230.1"/>
    </source>
</evidence>
<dbReference type="Proteomes" id="UP000681967">
    <property type="component" value="Unassembled WGS sequence"/>
</dbReference>
<evidence type="ECO:0000313" key="4">
    <source>
        <dbReference type="EMBL" id="CAF4738554.1"/>
    </source>
</evidence>
<dbReference type="AlphaFoldDB" id="A0A815K383"/>
<evidence type="ECO:0000313" key="3">
    <source>
        <dbReference type="EMBL" id="CAF4376057.1"/>
    </source>
</evidence>
<reference evidence="2" key="1">
    <citation type="submission" date="2021-02" db="EMBL/GenBank/DDBJ databases">
        <authorList>
            <person name="Nowell W R."/>
        </authorList>
    </citation>
    <scope>NUCLEOTIDE SEQUENCE</scope>
</reference>
<name>A0A815K383_9BILA</name>
<dbReference type="Proteomes" id="UP000676336">
    <property type="component" value="Unassembled WGS sequence"/>
</dbReference>
<feature type="non-terminal residue" evidence="2">
    <location>
        <position position="1"/>
    </location>
</feature>
<proteinExistence type="predicted"/>
<dbReference type="EMBL" id="CAJOBH010050337">
    <property type="protein sequence ID" value="CAF4376057.1"/>
    <property type="molecule type" value="Genomic_DNA"/>
</dbReference>
<comment type="caution">
    <text evidence="2">The sequence shown here is derived from an EMBL/GenBank/DDBJ whole genome shotgun (WGS) entry which is preliminary data.</text>
</comment>
<organism evidence="2 6">
    <name type="scientific">Rotaria magnacalcarata</name>
    <dbReference type="NCBI Taxonomy" id="392030"/>
    <lineage>
        <taxon>Eukaryota</taxon>
        <taxon>Metazoa</taxon>
        <taxon>Spiralia</taxon>
        <taxon>Gnathifera</taxon>
        <taxon>Rotifera</taxon>
        <taxon>Eurotatoria</taxon>
        <taxon>Bdelloidea</taxon>
        <taxon>Philodinida</taxon>
        <taxon>Philodinidae</taxon>
        <taxon>Rotaria</taxon>
    </lineage>
</organism>
<evidence type="ECO:0000313" key="6">
    <source>
        <dbReference type="Proteomes" id="UP000663855"/>
    </source>
</evidence>
<dbReference type="Proteomes" id="UP000681720">
    <property type="component" value="Unassembled WGS sequence"/>
</dbReference>
<sequence>LTLNRQSIFDSLSKTLLRSGDVEEVYPGQYTGQFNFTPVSFISSTTTSIPGTQILTSYILNLPMETSSIPIIDHLYHSEPITNINIVSPRPVHRRGAFFQWFSNQTSRFPIRSLIIGSVVASCFILFLLFIIIRLHCTNRAIGKQKLEYKYNQTNGKAYSQLQQRDRRFSLVPHEVHDSKKRVPKFLRHLHTNEAKPTSFRLSTNGSDSYHLISSIQDNKNLPYRNSDCVLNEHCCIHSSFSQPVPSSSSLYHQINRLMLSGSEPPLPMSNIAQAHARSIATATLRSLKKEVDNSSAQTYSAVYSCDLVSNLDIDQDTVQKRLSVKRRSILKNTHSSVIQTKLLFLYAKNLVDCYALQPNNRTTKEPIVLATSDENRIQLSHALVSQI</sequence>
<evidence type="ECO:0000256" key="1">
    <source>
        <dbReference type="SAM" id="Phobius"/>
    </source>
</evidence>
<keyword evidence="1" id="KW-1133">Transmembrane helix</keyword>
<keyword evidence="1" id="KW-0812">Transmembrane</keyword>
<protein>
    <submittedName>
        <fullName evidence="2">Uncharacterized protein</fullName>
    </submittedName>
</protein>